<evidence type="ECO:0000313" key="3">
    <source>
        <dbReference type="Proteomes" id="UP001477672"/>
    </source>
</evidence>
<dbReference type="Gene3D" id="3.30.160.60">
    <property type="entry name" value="Classic Zinc Finger"/>
    <property type="match status" value="1"/>
</dbReference>
<reference evidence="2 3" key="1">
    <citation type="submission" date="2024-03" db="EMBL/GenBank/DDBJ databases">
        <title>Human intestinal bacterial collection.</title>
        <authorList>
            <person name="Pauvert C."/>
            <person name="Hitch T.C.A."/>
            <person name="Clavel T."/>
        </authorList>
    </citation>
    <scope>NUCLEOTIDE SEQUENCE [LARGE SCALE GENOMIC DNA]</scope>
    <source>
        <strain evidence="2 3">CLA-JM-H11</strain>
    </source>
</reference>
<dbReference type="Proteomes" id="UP001477672">
    <property type="component" value="Unassembled WGS sequence"/>
</dbReference>
<keyword evidence="3" id="KW-1185">Reference proteome</keyword>
<accession>A0ABV1GJC9</accession>
<proteinExistence type="predicted"/>
<name>A0ABV1GJC9_9FIRM</name>
<protein>
    <recommendedName>
        <fullName evidence="1">C2H2-type domain-containing protein</fullName>
    </recommendedName>
</protein>
<comment type="caution">
    <text evidence="2">The sequence shown here is derived from an EMBL/GenBank/DDBJ whole genome shotgun (WGS) entry which is preliminary data.</text>
</comment>
<sequence length="58" mass="6327">MGKLIGKAFTIPAPVAGVPEEQAQSPMVWTCPYCGKTYKTEKGLTDHIAKEHPQEIEA</sequence>
<dbReference type="InterPro" id="IPR013087">
    <property type="entry name" value="Znf_C2H2_type"/>
</dbReference>
<organism evidence="2 3">
    <name type="scientific">Ruthenibacterium intestinale</name>
    <dbReference type="NCBI Taxonomy" id="3133163"/>
    <lineage>
        <taxon>Bacteria</taxon>
        <taxon>Bacillati</taxon>
        <taxon>Bacillota</taxon>
        <taxon>Clostridia</taxon>
        <taxon>Eubacteriales</taxon>
        <taxon>Oscillospiraceae</taxon>
        <taxon>Ruthenibacterium</taxon>
    </lineage>
</organism>
<dbReference type="SMART" id="SM00355">
    <property type="entry name" value="ZnF_C2H2"/>
    <property type="match status" value="1"/>
</dbReference>
<dbReference type="EMBL" id="JBBMFA010000116">
    <property type="protein sequence ID" value="MEQ2521834.1"/>
    <property type="molecule type" value="Genomic_DNA"/>
</dbReference>
<dbReference type="PROSITE" id="PS00028">
    <property type="entry name" value="ZINC_FINGER_C2H2_1"/>
    <property type="match status" value="1"/>
</dbReference>
<gene>
    <name evidence="2" type="ORF">WMO24_15560</name>
</gene>
<dbReference type="PROSITE" id="PS50157">
    <property type="entry name" value="ZINC_FINGER_C2H2_2"/>
    <property type="match status" value="1"/>
</dbReference>
<evidence type="ECO:0000313" key="2">
    <source>
        <dbReference type="EMBL" id="MEQ2521834.1"/>
    </source>
</evidence>
<feature type="domain" description="C2H2-type" evidence="1">
    <location>
        <begin position="29"/>
        <end position="57"/>
    </location>
</feature>
<dbReference type="InterPro" id="IPR008598">
    <property type="entry name" value="Di19_Zn-bd"/>
</dbReference>
<dbReference type="InterPro" id="IPR036236">
    <property type="entry name" value="Znf_C2H2_sf"/>
</dbReference>
<evidence type="ECO:0000259" key="1">
    <source>
        <dbReference type="PROSITE" id="PS50157"/>
    </source>
</evidence>
<dbReference type="SUPFAM" id="SSF57667">
    <property type="entry name" value="beta-beta-alpha zinc fingers"/>
    <property type="match status" value="1"/>
</dbReference>
<dbReference type="RefSeq" id="WP_349217308.1">
    <property type="nucleotide sequence ID" value="NZ_JBBMFA010000116.1"/>
</dbReference>
<dbReference type="Pfam" id="PF05605">
    <property type="entry name" value="zf-Di19"/>
    <property type="match status" value="1"/>
</dbReference>